<dbReference type="SUPFAM" id="SSF48498">
    <property type="entry name" value="Tetracyclin repressor-like, C-terminal domain"/>
    <property type="match status" value="1"/>
</dbReference>
<dbReference type="RefSeq" id="WP_168036512.1">
    <property type="nucleotide sequence ID" value="NZ_JAATJH010000002.1"/>
</dbReference>
<dbReference type="Gene3D" id="1.10.10.60">
    <property type="entry name" value="Homeodomain-like"/>
    <property type="match status" value="1"/>
</dbReference>
<protein>
    <submittedName>
        <fullName evidence="4">AcrR family transcriptional regulator</fullName>
    </submittedName>
</protein>
<evidence type="ECO:0000259" key="3">
    <source>
        <dbReference type="PROSITE" id="PS50977"/>
    </source>
</evidence>
<reference evidence="4 5" key="1">
    <citation type="submission" date="2020-03" db="EMBL/GenBank/DDBJ databases">
        <title>Genomic Encyclopedia of Type Strains, Phase IV (KMG-IV): sequencing the most valuable type-strain genomes for metagenomic binning, comparative biology and taxonomic classification.</title>
        <authorList>
            <person name="Goeker M."/>
        </authorList>
    </citation>
    <scope>NUCLEOTIDE SEQUENCE [LARGE SCALE GENOMIC DNA]</scope>
    <source>
        <strain evidence="4 5">DSM 105096</strain>
    </source>
</reference>
<dbReference type="PROSITE" id="PS50977">
    <property type="entry name" value="HTH_TETR_2"/>
    <property type="match status" value="1"/>
</dbReference>
<evidence type="ECO:0000256" key="1">
    <source>
        <dbReference type="ARBA" id="ARBA00023125"/>
    </source>
</evidence>
<dbReference type="PANTHER" id="PTHR30328">
    <property type="entry name" value="TRANSCRIPTIONAL REPRESSOR"/>
    <property type="match status" value="1"/>
</dbReference>
<sequence length="205" mass="24086">MEKLKEKLIETADQLYMRLGIKSVSMDDIAREMGVSKKTIYQVVGNKEQLVQLVMECDTAEDMETLKRNQLQSKDAIDEFLKNSRYFIRNMREISPATMHDLQKYYPSIWHVNMRQHQQYFRQQIEDNIERGMEEGLYRPDLVPDIIATLYVSTVSTVVDTSIFPANERSISDIIFHHSQYHLNGVVNQFGRDRVEAYLKQESLD</sequence>
<name>A0ABX0XAB0_9BACT</name>
<dbReference type="Proteomes" id="UP000770785">
    <property type="component" value="Unassembled WGS sequence"/>
</dbReference>
<dbReference type="Pfam" id="PF00440">
    <property type="entry name" value="TetR_N"/>
    <property type="match status" value="1"/>
</dbReference>
<dbReference type="PANTHER" id="PTHR30328:SF54">
    <property type="entry name" value="HTH-TYPE TRANSCRIPTIONAL REPRESSOR SCO4008"/>
    <property type="match status" value="1"/>
</dbReference>
<feature type="DNA-binding region" description="H-T-H motif" evidence="2">
    <location>
        <begin position="25"/>
        <end position="44"/>
    </location>
</feature>
<feature type="domain" description="HTH tetR-type" evidence="3">
    <location>
        <begin position="2"/>
        <end position="62"/>
    </location>
</feature>
<accession>A0ABX0XAB0</accession>
<dbReference type="EMBL" id="JAATJH010000002">
    <property type="protein sequence ID" value="NJC25727.1"/>
    <property type="molecule type" value="Genomic_DNA"/>
</dbReference>
<dbReference type="InterPro" id="IPR036271">
    <property type="entry name" value="Tet_transcr_reg_TetR-rel_C_sf"/>
</dbReference>
<evidence type="ECO:0000256" key="2">
    <source>
        <dbReference type="PROSITE-ProRule" id="PRU00335"/>
    </source>
</evidence>
<evidence type="ECO:0000313" key="5">
    <source>
        <dbReference type="Proteomes" id="UP000770785"/>
    </source>
</evidence>
<proteinExistence type="predicted"/>
<dbReference type="PRINTS" id="PR00455">
    <property type="entry name" value="HTHTETR"/>
</dbReference>
<dbReference type="InterPro" id="IPR009057">
    <property type="entry name" value="Homeodomain-like_sf"/>
</dbReference>
<keyword evidence="1 2" id="KW-0238">DNA-binding</keyword>
<organism evidence="4 5">
    <name type="scientific">Neolewinella antarctica</name>
    <dbReference type="NCBI Taxonomy" id="442734"/>
    <lineage>
        <taxon>Bacteria</taxon>
        <taxon>Pseudomonadati</taxon>
        <taxon>Bacteroidota</taxon>
        <taxon>Saprospiria</taxon>
        <taxon>Saprospirales</taxon>
        <taxon>Lewinellaceae</taxon>
        <taxon>Neolewinella</taxon>
    </lineage>
</organism>
<comment type="caution">
    <text evidence="4">The sequence shown here is derived from an EMBL/GenBank/DDBJ whole genome shotgun (WGS) entry which is preliminary data.</text>
</comment>
<keyword evidence="5" id="KW-1185">Reference proteome</keyword>
<dbReference type="InterPro" id="IPR001647">
    <property type="entry name" value="HTH_TetR"/>
</dbReference>
<dbReference type="SUPFAM" id="SSF46689">
    <property type="entry name" value="Homeodomain-like"/>
    <property type="match status" value="1"/>
</dbReference>
<evidence type="ECO:0000313" key="4">
    <source>
        <dbReference type="EMBL" id="NJC25727.1"/>
    </source>
</evidence>
<gene>
    <name evidence="4" type="ORF">GGR27_001226</name>
</gene>
<dbReference type="Gene3D" id="1.10.357.10">
    <property type="entry name" value="Tetracycline Repressor, domain 2"/>
    <property type="match status" value="1"/>
</dbReference>
<dbReference type="InterPro" id="IPR050109">
    <property type="entry name" value="HTH-type_TetR-like_transc_reg"/>
</dbReference>